<dbReference type="Gene3D" id="3.90.1640.30">
    <property type="match status" value="1"/>
</dbReference>
<dbReference type="EMBL" id="MW084976">
    <property type="protein sequence ID" value="QOV08363.1"/>
    <property type="molecule type" value="Genomic_DNA"/>
</dbReference>
<dbReference type="Pfam" id="PF01368">
    <property type="entry name" value="DHH"/>
    <property type="match status" value="1"/>
</dbReference>
<dbReference type="GO" id="GO:0004527">
    <property type="term" value="F:exonuclease activity"/>
    <property type="evidence" value="ECO:0007669"/>
    <property type="project" value="UniProtKB-KW"/>
</dbReference>
<dbReference type="PANTHER" id="PTHR30255:SF2">
    <property type="entry name" value="SINGLE-STRANDED-DNA-SPECIFIC EXONUCLEASE RECJ"/>
    <property type="match status" value="1"/>
</dbReference>
<dbReference type="InterPro" id="IPR038763">
    <property type="entry name" value="DHH_sf"/>
</dbReference>
<dbReference type="PANTHER" id="PTHR30255">
    <property type="entry name" value="SINGLE-STRANDED-DNA-SPECIFIC EXONUCLEASE RECJ"/>
    <property type="match status" value="1"/>
</dbReference>
<evidence type="ECO:0000313" key="2">
    <source>
        <dbReference type="EMBL" id="QOV08363.1"/>
    </source>
</evidence>
<dbReference type="SUPFAM" id="SSF64182">
    <property type="entry name" value="DHH phosphoesterases"/>
    <property type="match status" value="1"/>
</dbReference>
<dbReference type="InterPro" id="IPR001667">
    <property type="entry name" value="DDH_dom"/>
</dbReference>
<proteinExistence type="predicted"/>
<feature type="domain" description="DDH" evidence="1">
    <location>
        <begin position="69"/>
        <end position="230"/>
    </location>
</feature>
<sequence>MKKWIQRKPKVAPRKNDDIIDAIAKIRGIKDVDNFLSPSANALHDPYLLKNIEDVSNRIIRAIASGERIVVSYDPDADGLTATSTMLRYLGNYSDKVRYIYGERNDGHGIAEMIKIAGVEEDVRLERNTENLQIIHESDLVILIDSSSNDTDACRYIAEEMGKEIIILDHHGIERENPYVLMVNPQQEGCLYPNKFLSGAGVVFKVMQVMEDTLGQVDPFDYIDLVAVGMYADIMRVDVLENRYLIMNGLRNMKNTGLVRILKGGKADLFKLDCNSIGFTIAPLLNGTARMDNIKLAIDILLSDDDTVCKKLRLQMSKLNDKRKEIQKGLVEAYSKKVNLDQKVLVVLDDKSSKGFNGIIAQQLSEKFKRPVIVGRLHKGVASGSFRSYNGFKFKSFLQDFDGEIEALGHEGAGGIIIAEENLDALNTYIERCLPELDEKGQTVIYDLEIDVADIVDYIKPIERFNLLTGNGFYKIIVKINGITVEEPECIGKTMETVKIRTYDEMELIKFRVDENYASELGHFDTIDAVGVLSMNEFYNFGLKKKICTPQLMIEDYVKSE</sequence>
<keyword evidence="2" id="KW-0269">Exonuclease</keyword>
<evidence type="ECO:0000313" key="3">
    <source>
        <dbReference type="Proteomes" id="UP000594029"/>
    </source>
</evidence>
<gene>
    <name evidence="2" type="ORF">Kirov_164</name>
</gene>
<dbReference type="Gene3D" id="3.10.310.30">
    <property type="match status" value="1"/>
</dbReference>
<keyword evidence="3" id="KW-1185">Reference proteome</keyword>
<protein>
    <submittedName>
        <fullName evidence="2">RecJ-type single-stranded DNA-specific exonuclease</fullName>
    </submittedName>
</protein>
<evidence type="ECO:0000259" key="1">
    <source>
        <dbReference type="Pfam" id="PF01368"/>
    </source>
</evidence>
<dbReference type="InterPro" id="IPR051673">
    <property type="entry name" value="SSDNA_exonuclease_RecJ"/>
</dbReference>
<accession>A0A7U3NKI3</accession>
<reference evidence="2 3" key="1">
    <citation type="submission" date="2020-10" db="EMBL/GenBank/DDBJ databases">
        <authorList>
            <person name="Kazantseva O.A."/>
            <person name="Piligrimova E.G."/>
            <person name="Shadrin A.M."/>
        </authorList>
    </citation>
    <scope>NUCLEOTIDE SEQUENCE [LARGE SCALE GENOMIC DNA]</scope>
</reference>
<keyword evidence="2" id="KW-0540">Nuclease</keyword>
<dbReference type="Proteomes" id="UP000594029">
    <property type="component" value="Segment"/>
</dbReference>
<organism evidence="2 3">
    <name type="scientific">Bacillus phage Kirov</name>
    <dbReference type="NCBI Taxonomy" id="2783539"/>
    <lineage>
        <taxon>Viruses</taxon>
        <taxon>Duplodnaviria</taxon>
        <taxon>Heunggongvirae</taxon>
        <taxon>Uroviricota</taxon>
        <taxon>Caudoviricetes</taxon>
        <taxon>Andregratiavirinae</taxon>
        <taxon>Kirovvirus</taxon>
        <taxon>Kirovvirus kirov</taxon>
    </lineage>
</organism>
<name>A0A7U3NKI3_9CAUD</name>
<keyword evidence="2" id="KW-0378">Hydrolase</keyword>